<evidence type="ECO:0000313" key="1">
    <source>
        <dbReference type="EMBL" id="RVD77567.1"/>
    </source>
</evidence>
<dbReference type="Proteomes" id="UP000288002">
    <property type="component" value="Unassembled WGS sequence"/>
</dbReference>
<accession>A0AA94JHS8</accession>
<evidence type="ECO:0000313" key="2">
    <source>
        <dbReference type="Proteomes" id="UP000288002"/>
    </source>
</evidence>
<sequence length="459" mass="52729">MARNYEKYVEDVTEDIKTCIGDMACQPILFVGSGFTKRYLDGPNWEELLKDLAARCPEIRQFAYYKQRYPDFVDIGTQFSEKYNDWAWGAGQDQFPKELYDEASSPQIYIKHTVSQIFTLLLANGDHKLAEEIELLKKIRPHSVITTNYDQLLERFFPEYEPIIGQRILYANHSSIGEIFKIHGCASQPESIVLTRADYEEFVKRKKYLSAKLLAFFAEHPLVFIGYRAEDPNIKAILADIDEILSEEGKLIPNIYILEWDDRDMSEEYPRRERLIPVSDHRSVIIKSIVAKDFSWVYSAFSANEALQNVNPRLLRALLARTYQLVRTDIPRNPIQVDYGVLANVTEADGELAKLYGIADGADGLAFNLNFPYTLTTAGQAMGYKYWHACDRLMTTIAETTGVDIKSFDNKYHCAIMNGAEVQSHRYSDALMELLEKVRSGEEYASEVIREAELKGHRR</sequence>
<organism evidence="1 2">
    <name type="scientific">Pseudomonas koreensis</name>
    <dbReference type="NCBI Taxonomy" id="198620"/>
    <lineage>
        <taxon>Bacteria</taxon>
        <taxon>Pseudomonadati</taxon>
        <taxon>Pseudomonadota</taxon>
        <taxon>Gammaproteobacteria</taxon>
        <taxon>Pseudomonadales</taxon>
        <taxon>Pseudomonadaceae</taxon>
        <taxon>Pseudomonas</taxon>
    </lineage>
</organism>
<protein>
    <submittedName>
        <fullName evidence="1">SIR2-like</fullName>
    </submittedName>
</protein>
<proteinExistence type="predicted"/>
<dbReference type="AlphaFoldDB" id="A0AA94JHS8"/>
<comment type="caution">
    <text evidence="1">The sequence shown here is derived from an EMBL/GenBank/DDBJ whole genome shotgun (WGS) entry which is preliminary data.</text>
</comment>
<dbReference type="Pfam" id="PF13289">
    <property type="entry name" value="SIR2_2"/>
    <property type="match status" value="1"/>
</dbReference>
<gene>
    <name evidence="1" type="ORF">A9HBioS_2567</name>
</gene>
<dbReference type="RefSeq" id="WP_127649514.1">
    <property type="nucleotide sequence ID" value="NZ_MKWS01000007.1"/>
</dbReference>
<reference evidence="1 2" key="1">
    <citation type="submission" date="2016-10" db="EMBL/GenBank/DDBJ databases">
        <title>Search of new enzymes for the oxidation of sulfur compounds.</title>
        <authorList>
            <person name="Novo A."/>
            <person name="Moreira I.S."/>
            <person name="Castro P.M."/>
        </authorList>
    </citation>
    <scope>NUCLEOTIDE SEQUENCE [LARGE SCALE GENOMIC DNA]</scope>
    <source>
        <strain evidence="1 2">A9</strain>
    </source>
</reference>
<name>A0AA94JHS8_9PSED</name>
<dbReference type="EMBL" id="MKWS01000007">
    <property type="protein sequence ID" value="RVD77567.1"/>
    <property type="molecule type" value="Genomic_DNA"/>
</dbReference>